<dbReference type="STRING" id="1122169.Lsha_1006"/>
<dbReference type="InterPro" id="IPR036250">
    <property type="entry name" value="AcylCo_DH-like_C"/>
</dbReference>
<comment type="caution">
    <text evidence="8">The sequence shown here is derived from an EMBL/GenBank/DDBJ whole genome shotgun (WGS) entry which is preliminary data.</text>
</comment>
<dbReference type="GO" id="GO:0003995">
    <property type="term" value="F:acyl-CoA dehydrogenase activity"/>
    <property type="evidence" value="ECO:0007669"/>
    <property type="project" value="TreeGrafter"/>
</dbReference>
<dbReference type="GO" id="GO:0050660">
    <property type="term" value="F:flavin adenine dinucleotide binding"/>
    <property type="evidence" value="ECO:0007669"/>
    <property type="project" value="InterPro"/>
</dbReference>
<dbReference type="InterPro" id="IPR037069">
    <property type="entry name" value="AcylCoA_DH/ox_N_sf"/>
</dbReference>
<dbReference type="InterPro" id="IPR046373">
    <property type="entry name" value="Acyl-CoA_Oxase/DH_mid-dom_sf"/>
</dbReference>
<evidence type="ECO:0000256" key="4">
    <source>
        <dbReference type="ARBA" id="ARBA00022827"/>
    </source>
</evidence>
<gene>
    <name evidence="8" type="ORF">Lsha_1006</name>
</gene>
<dbReference type="PANTHER" id="PTHR43884">
    <property type="entry name" value="ACYL-COA DEHYDROGENASE"/>
    <property type="match status" value="1"/>
</dbReference>
<dbReference type="SUPFAM" id="SSF56645">
    <property type="entry name" value="Acyl-CoA dehydrogenase NM domain-like"/>
    <property type="match status" value="1"/>
</dbReference>
<evidence type="ECO:0000256" key="5">
    <source>
        <dbReference type="RuleBase" id="RU362125"/>
    </source>
</evidence>
<dbReference type="eggNOG" id="COG1960">
    <property type="taxonomic scope" value="Bacteria"/>
</dbReference>
<protein>
    <submittedName>
        <fullName evidence="8">Isovaleryl CoA dehydrogenase</fullName>
    </submittedName>
</protein>
<dbReference type="RefSeq" id="WP_018577362.1">
    <property type="nucleotide sequence ID" value="NZ_KB892401.1"/>
</dbReference>
<dbReference type="Pfam" id="PF00441">
    <property type="entry name" value="Acyl-CoA_dh_1"/>
    <property type="match status" value="1"/>
</dbReference>
<dbReference type="InterPro" id="IPR006091">
    <property type="entry name" value="Acyl-CoA_Oxase/DH_mid-dom"/>
</dbReference>
<dbReference type="InterPro" id="IPR009100">
    <property type="entry name" value="AcylCoA_DH/oxidase_NM_dom_sf"/>
</dbReference>
<organism evidence="8 9">
    <name type="scientific">Legionella shakespearei DSM 23087</name>
    <dbReference type="NCBI Taxonomy" id="1122169"/>
    <lineage>
        <taxon>Bacteria</taxon>
        <taxon>Pseudomonadati</taxon>
        <taxon>Pseudomonadota</taxon>
        <taxon>Gammaproteobacteria</taxon>
        <taxon>Legionellales</taxon>
        <taxon>Legionellaceae</taxon>
        <taxon>Legionella</taxon>
    </lineage>
</organism>
<dbReference type="PANTHER" id="PTHR43884:SF19">
    <property type="entry name" value="ACYL-COA DEHYDROGENASE FADE4-RELATED"/>
    <property type="match status" value="1"/>
</dbReference>
<comment type="similarity">
    <text evidence="2 5">Belongs to the acyl-CoA dehydrogenase family.</text>
</comment>
<keyword evidence="5" id="KW-0560">Oxidoreductase</keyword>
<dbReference type="Gene3D" id="1.10.540.10">
    <property type="entry name" value="Acyl-CoA dehydrogenase/oxidase, N-terminal domain"/>
    <property type="match status" value="1"/>
</dbReference>
<feature type="domain" description="Acyl-CoA dehydrogenase/oxidase C-terminal" evidence="6">
    <location>
        <begin position="235"/>
        <end position="386"/>
    </location>
</feature>
<evidence type="ECO:0000256" key="1">
    <source>
        <dbReference type="ARBA" id="ARBA00001974"/>
    </source>
</evidence>
<dbReference type="OrthoDB" id="3666321at2"/>
<accession>A0A0W0YZL9</accession>
<proteinExistence type="inferred from homology"/>
<dbReference type="EMBL" id="LNYW01000033">
    <property type="protein sequence ID" value="KTD62306.1"/>
    <property type="molecule type" value="Genomic_DNA"/>
</dbReference>
<dbReference type="Pfam" id="PF02770">
    <property type="entry name" value="Acyl-CoA_dh_M"/>
    <property type="match status" value="1"/>
</dbReference>
<evidence type="ECO:0000313" key="9">
    <source>
        <dbReference type="Proteomes" id="UP000054600"/>
    </source>
</evidence>
<name>A0A0W0YZL9_9GAMM</name>
<keyword evidence="4 5" id="KW-0274">FAD</keyword>
<dbReference type="AlphaFoldDB" id="A0A0W0YZL9"/>
<comment type="cofactor">
    <cofactor evidence="1 5">
        <name>FAD</name>
        <dbReference type="ChEBI" id="CHEBI:57692"/>
    </cofactor>
</comment>
<evidence type="ECO:0000313" key="8">
    <source>
        <dbReference type="EMBL" id="KTD62306.1"/>
    </source>
</evidence>
<dbReference type="InterPro" id="IPR009075">
    <property type="entry name" value="AcylCo_DH/oxidase_C"/>
</dbReference>
<dbReference type="GO" id="GO:0005886">
    <property type="term" value="C:plasma membrane"/>
    <property type="evidence" value="ECO:0007669"/>
    <property type="project" value="TreeGrafter"/>
</dbReference>
<keyword evidence="3 5" id="KW-0285">Flavoprotein</keyword>
<dbReference type="CDD" id="cd00567">
    <property type="entry name" value="ACAD"/>
    <property type="match status" value="1"/>
</dbReference>
<keyword evidence="9" id="KW-1185">Reference proteome</keyword>
<feature type="domain" description="Acyl-CoA oxidase/dehydrogenase middle" evidence="7">
    <location>
        <begin position="125"/>
        <end position="222"/>
    </location>
</feature>
<dbReference type="Proteomes" id="UP000054600">
    <property type="component" value="Unassembled WGS sequence"/>
</dbReference>
<dbReference type="Gene3D" id="2.40.110.10">
    <property type="entry name" value="Butyryl-CoA Dehydrogenase, subunit A, domain 2"/>
    <property type="match status" value="1"/>
</dbReference>
<dbReference type="SUPFAM" id="SSF47203">
    <property type="entry name" value="Acyl-CoA dehydrogenase C-terminal domain-like"/>
    <property type="match status" value="1"/>
</dbReference>
<dbReference type="PATRIC" id="fig|1122169.6.peg.1165"/>
<evidence type="ECO:0000256" key="2">
    <source>
        <dbReference type="ARBA" id="ARBA00009347"/>
    </source>
</evidence>
<dbReference type="Gene3D" id="1.20.140.10">
    <property type="entry name" value="Butyryl-CoA Dehydrogenase, subunit A, domain 3"/>
    <property type="match status" value="1"/>
</dbReference>
<reference evidence="8 9" key="1">
    <citation type="submission" date="2015-11" db="EMBL/GenBank/DDBJ databases">
        <title>Genomic analysis of 38 Legionella species identifies large and diverse effector repertoires.</title>
        <authorList>
            <person name="Burstein D."/>
            <person name="Amaro F."/>
            <person name="Zusman T."/>
            <person name="Lifshitz Z."/>
            <person name="Cohen O."/>
            <person name="Gilbert J.A."/>
            <person name="Pupko T."/>
            <person name="Shuman H.A."/>
            <person name="Segal G."/>
        </authorList>
    </citation>
    <scope>NUCLEOTIDE SEQUENCE [LARGE SCALE GENOMIC DNA]</scope>
    <source>
        <strain evidence="8 9">ATCC 49655</strain>
    </source>
</reference>
<evidence type="ECO:0000259" key="7">
    <source>
        <dbReference type="Pfam" id="PF02770"/>
    </source>
</evidence>
<evidence type="ECO:0000256" key="3">
    <source>
        <dbReference type="ARBA" id="ARBA00022630"/>
    </source>
</evidence>
<evidence type="ECO:0000259" key="6">
    <source>
        <dbReference type="Pfam" id="PF00441"/>
    </source>
</evidence>
<sequence length="563" mass="63180">MSSSNEMVQFMESFERYLGNPQSSDTPLNFKHILTHDEQEEVSGELIAFVQQWGFMDYIIPRHVGGKMGSFDQLYHLSKILARRDTTVANTLGLALFGALPTWIAGTLEQKKSLAVLLRKGAILALALTEEEHGSDLTANEMMATQVEDGWEISGRKWCVNFATKGEGVTVLCRTHEKGGLLGFSLFFIDKSLVKNGITYLPKMPTLGVRGLDISGFTFDKVQVSSEALIGKEKQGLEITYKVFQISRTLCACLSVGGADTALRMALSFSLERQLYGSPAYVIPAVKQRLGEQFTQLLIADCISLVVLRACTILPDKMSFWSAIIKFLVPRMCEDIVEQSAIILGARGFLRTTPWAMMQKIRRDIQVVGLFDGSSQVNLSLIAGNLLPQSRMRGTHVVDDGSSLKQLFQVDSTCPEFKEDEMGMFTHSEDDVFAGLMRLQCDPIQHLITATREEIIRLDEQVRQLKEDKQFDPRGLAAFRLAEHYCWIFAASCCLQYWYYNQNSLPEELKDTTWVTLAIQFILNKLNSTRPVDAALQETMAERLCSFYNNNKLFAVISAQLAE</sequence>